<dbReference type="PANTHER" id="PTHR38031:SF1">
    <property type="entry name" value="SULFUR CARRIER PROTEIN CYSO"/>
    <property type="match status" value="1"/>
</dbReference>
<protein>
    <submittedName>
        <fullName evidence="1">MoaD/ThiS family protein</fullName>
    </submittedName>
</protein>
<dbReference type="InterPro" id="IPR016155">
    <property type="entry name" value="Mopterin_synth/thiamin_S_b"/>
</dbReference>
<dbReference type="AlphaFoldDB" id="A0A538U4M9"/>
<dbReference type="NCBIfam" id="TIGR01687">
    <property type="entry name" value="moaD_arch"/>
    <property type="match status" value="1"/>
</dbReference>
<evidence type="ECO:0000313" key="2">
    <source>
        <dbReference type="Proteomes" id="UP000319771"/>
    </source>
</evidence>
<proteinExistence type="predicted"/>
<dbReference type="Pfam" id="PF02597">
    <property type="entry name" value="ThiS"/>
    <property type="match status" value="1"/>
</dbReference>
<dbReference type="InterPro" id="IPR003749">
    <property type="entry name" value="ThiS/MoaD-like"/>
</dbReference>
<gene>
    <name evidence="1" type="ORF">E6K81_11670</name>
</gene>
<dbReference type="InterPro" id="IPR052045">
    <property type="entry name" value="Sulfur_Carrier/Prot_Modifier"/>
</dbReference>
<dbReference type="Gene3D" id="3.10.20.30">
    <property type="match status" value="1"/>
</dbReference>
<dbReference type="InterPro" id="IPR012675">
    <property type="entry name" value="Beta-grasp_dom_sf"/>
</dbReference>
<organism evidence="1 2">
    <name type="scientific">Eiseniibacteriota bacterium</name>
    <dbReference type="NCBI Taxonomy" id="2212470"/>
    <lineage>
        <taxon>Bacteria</taxon>
        <taxon>Candidatus Eiseniibacteriota</taxon>
    </lineage>
</organism>
<evidence type="ECO:0000313" key="1">
    <source>
        <dbReference type="EMBL" id="TMQ70835.1"/>
    </source>
</evidence>
<dbReference type="PANTHER" id="PTHR38031">
    <property type="entry name" value="SULFUR CARRIER PROTEIN SLR0821-RELATED"/>
    <property type="match status" value="1"/>
</dbReference>
<dbReference type="InterPro" id="IPR010038">
    <property type="entry name" value="MoaD_arc-typ"/>
</dbReference>
<dbReference type="SUPFAM" id="SSF54285">
    <property type="entry name" value="MoaD/ThiS"/>
    <property type="match status" value="1"/>
</dbReference>
<dbReference type="EMBL" id="VBPB01000199">
    <property type="protein sequence ID" value="TMQ70835.1"/>
    <property type="molecule type" value="Genomic_DNA"/>
</dbReference>
<dbReference type="InterPro" id="IPR054834">
    <property type="entry name" value="SAMP1_3"/>
</dbReference>
<comment type="caution">
    <text evidence="1">The sequence shown here is derived from an EMBL/GenBank/DDBJ whole genome shotgun (WGS) entry which is preliminary data.</text>
</comment>
<reference evidence="1 2" key="1">
    <citation type="journal article" date="2019" name="Nat. Microbiol.">
        <title>Mediterranean grassland soil C-N compound turnover is dependent on rainfall and depth, and is mediated by genomically divergent microorganisms.</title>
        <authorList>
            <person name="Diamond S."/>
            <person name="Andeer P.F."/>
            <person name="Li Z."/>
            <person name="Crits-Christoph A."/>
            <person name="Burstein D."/>
            <person name="Anantharaman K."/>
            <person name="Lane K.R."/>
            <person name="Thomas B.C."/>
            <person name="Pan C."/>
            <person name="Northen T.R."/>
            <person name="Banfield J.F."/>
        </authorList>
    </citation>
    <scope>NUCLEOTIDE SEQUENCE [LARGE SCALE GENOMIC DNA]</scope>
    <source>
        <strain evidence="1">WS_11</strain>
    </source>
</reference>
<dbReference type="NCBIfam" id="NF041918">
    <property type="entry name" value="SAMP1"/>
    <property type="match status" value="1"/>
</dbReference>
<sequence>MSVTVFVPGPLRQYCEGAARLTATVDSVRAALADLERRYPTLHRNIVDETGAVRRHINVFVNSSNMRDREGLDTALSPGDVVTILPAVSGG</sequence>
<dbReference type="Proteomes" id="UP000319771">
    <property type="component" value="Unassembled WGS sequence"/>
</dbReference>
<accession>A0A538U4M9</accession>
<name>A0A538U4M9_UNCEI</name>